<dbReference type="InterPro" id="IPR024747">
    <property type="entry name" value="Pyridox_Oxase-rel"/>
</dbReference>
<dbReference type="RefSeq" id="WP_062837907.1">
    <property type="nucleotide sequence ID" value="NZ_BCNV01000011.1"/>
</dbReference>
<dbReference type="AlphaFoldDB" id="A0A100VTL3"/>
<evidence type="ECO:0000313" key="2">
    <source>
        <dbReference type="EMBL" id="OMF11436.1"/>
    </source>
</evidence>
<dbReference type="PANTHER" id="PTHR34071:SF2">
    <property type="entry name" value="FLAVIN-NUCLEOTIDE-BINDING PROTEIN"/>
    <property type="match status" value="1"/>
</dbReference>
<evidence type="ECO:0000313" key="4">
    <source>
        <dbReference type="Proteomes" id="UP000187134"/>
    </source>
</evidence>
<evidence type="ECO:0000313" key="3">
    <source>
        <dbReference type="Proteomes" id="UP000069697"/>
    </source>
</evidence>
<dbReference type="PANTHER" id="PTHR34071">
    <property type="entry name" value="5-NITROIMIDAZOLE ANTIBIOTICS RESISTANCE PROTEIN, NIMA-FAMILY-RELATED PROTEIN-RELATED"/>
    <property type="match status" value="1"/>
</dbReference>
<proteinExistence type="predicted"/>
<dbReference type="Proteomes" id="UP000069697">
    <property type="component" value="Unassembled WGS sequence"/>
</dbReference>
<organism evidence="1 3">
    <name type="scientific">Paenibacillus amylolyticus</name>
    <dbReference type="NCBI Taxonomy" id="1451"/>
    <lineage>
        <taxon>Bacteria</taxon>
        <taxon>Bacillati</taxon>
        <taxon>Bacillota</taxon>
        <taxon>Bacilli</taxon>
        <taxon>Bacillales</taxon>
        <taxon>Paenibacillaceae</taxon>
        <taxon>Paenibacillus</taxon>
    </lineage>
</organism>
<dbReference type="Proteomes" id="UP000187134">
    <property type="component" value="Unassembled WGS sequence"/>
</dbReference>
<dbReference type="EMBL" id="BCNV01000011">
    <property type="protein sequence ID" value="GAS85589.1"/>
    <property type="molecule type" value="Genomic_DNA"/>
</dbReference>
<dbReference type="OrthoDB" id="9794935at2"/>
<protein>
    <submittedName>
        <fullName evidence="2">Flavin-nucleotide-binding protein</fullName>
    </submittedName>
</protein>
<reference evidence="3" key="2">
    <citation type="submission" date="2016-01" db="EMBL/GenBank/DDBJ databases">
        <title>Draft Genome Sequence of Paenibacillus amylolyticus Heshi-A3 that Was Isolated from Fermented Rice Bran with Aging Salted Mackerel, Which Was Named Heshiko as Traditional Fermented Seafood in Japan.</title>
        <authorList>
            <person name="Akuzawa S."/>
            <person name="Nakagawa J."/>
            <person name="Kanekatsu T."/>
            <person name="Kubota E."/>
            <person name="Ohtake R."/>
            <person name="Suzuki T."/>
            <person name="Kanesaki Y."/>
        </authorList>
    </citation>
    <scope>NUCLEOTIDE SEQUENCE [LARGE SCALE GENOMIC DNA]</scope>
    <source>
        <strain evidence="3">Heshi-A3</strain>
    </source>
</reference>
<accession>A0A100VTL3</accession>
<reference evidence="1 3" key="1">
    <citation type="journal article" date="2016" name="Genome Announc.">
        <title>Draft Genome Sequence of Paenibacillus amylolyticus Heshi-A3, Isolated from Fermented Rice Bran in a Japanese Fermented Seafood Dish.</title>
        <authorList>
            <person name="Akuzawa S."/>
            <person name="Nagaoka J."/>
            <person name="Kanekatsu M."/>
            <person name="Kubota E."/>
            <person name="Ohtake R."/>
            <person name="Suzuki T."/>
            <person name="Kanesaki Y."/>
        </authorList>
    </citation>
    <scope>NUCLEOTIDE SEQUENCE [LARGE SCALE GENOMIC DNA]</scope>
    <source>
        <strain evidence="1 3">Heshi-A3</strain>
    </source>
</reference>
<dbReference type="InterPro" id="IPR012349">
    <property type="entry name" value="Split_barrel_FMN-bd"/>
</dbReference>
<dbReference type="Gene3D" id="2.30.110.10">
    <property type="entry name" value="Electron Transport, Fmn-binding Protein, Chain A"/>
    <property type="match status" value="1"/>
</dbReference>
<name>A0A100VTL3_PAEAM</name>
<dbReference type="SUPFAM" id="SSF50475">
    <property type="entry name" value="FMN-binding split barrel"/>
    <property type="match status" value="1"/>
</dbReference>
<comment type="caution">
    <text evidence="1">The sequence shown here is derived from an EMBL/GenBank/DDBJ whole genome shotgun (WGS) entry which is preliminary data.</text>
</comment>
<dbReference type="EMBL" id="MRTJ01000010">
    <property type="protein sequence ID" value="OMF11436.1"/>
    <property type="molecule type" value="Genomic_DNA"/>
</dbReference>
<gene>
    <name evidence="2" type="ORF">BK131_21025</name>
    <name evidence="1" type="ORF">PAHA3_5723</name>
</gene>
<dbReference type="Pfam" id="PF12900">
    <property type="entry name" value="Pyridox_ox_2"/>
    <property type="match status" value="1"/>
</dbReference>
<reference evidence="2 4" key="3">
    <citation type="submission" date="2016-11" db="EMBL/GenBank/DDBJ databases">
        <title>Paenibacillus species isolates.</title>
        <authorList>
            <person name="Beno S.M."/>
        </authorList>
    </citation>
    <scope>NUCLEOTIDE SEQUENCE [LARGE SCALE GENOMIC DNA]</scope>
    <source>
        <strain evidence="2 4">FSL H8-0246</strain>
    </source>
</reference>
<sequence length="205" mass="23249">MRRKEFTVDEEQEITAFLDQCSFGFLGTVSPDGQPRVTPLNFVYMDGHFYFHGSLAGEKMKQIKQDSSVSFTVAEEFSLIPSYFSDPELACPATSFFKSVMAFGQAEPVKDLDIKGKVLQRFMEKLQPQGGYVPIDATDSRYTGNLKAVAVVRIVPERISAKFKFGQNLSSERFDHISGQLEQRNEGRDAETAEMMRKYCPFHQQ</sequence>
<evidence type="ECO:0000313" key="1">
    <source>
        <dbReference type="EMBL" id="GAS85589.1"/>
    </source>
</evidence>